<evidence type="ECO:0000256" key="1">
    <source>
        <dbReference type="SAM" id="Phobius"/>
    </source>
</evidence>
<proteinExistence type="predicted"/>
<protein>
    <recommendedName>
        <fullName evidence="4">ABC transporter permease</fullName>
    </recommendedName>
</protein>
<feature type="transmembrane region" description="Helical" evidence="1">
    <location>
        <begin position="131"/>
        <end position="151"/>
    </location>
</feature>
<keyword evidence="3" id="KW-1185">Reference proteome</keyword>
<dbReference type="GO" id="GO:0016020">
    <property type="term" value="C:membrane"/>
    <property type="evidence" value="ECO:0007669"/>
    <property type="project" value="InterPro"/>
</dbReference>
<evidence type="ECO:0000313" key="3">
    <source>
        <dbReference type="Proteomes" id="UP000215224"/>
    </source>
</evidence>
<keyword evidence="1" id="KW-0812">Transmembrane</keyword>
<organism evidence="2 3">
    <name type="scientific">Sutcliffiella cohnii</name>
    <dbReference type="NCBI Taxonomy" id="33932"/>
    <lineage>
        <taxon>Bacteria</taxon>
        <taxon>Bacillati</taxon>
        <taxon>Bacillota</taxon>
        <taxon>Bacilli</taxon>
        <taxon>Bacillales</taxon>
        <taxon>Bacillaceae</taxon>
        <taxon>Sutcliffiella</taxon>
    </lineage>
</organism>
<gene>
    <name evidence="2" type="ORF">BC6307_11775</name>
</gene>
<feature type="transmembrane region" description="Helical" evidence="1">
    <location>
        <begin position="21"/>
        <end position="46"/>
    </location>
</feature>
<evidence type="ECO:0000313" key="2">
    <source>
        <dbReference type="EMBL" id="AST91908.1"/>
    </source>
</evidence>
<feature type="transmembrane region" description="Helical" evidence="1">
    <location>
        <begin position="369"/>
        <end position="388"/>
    </location>
</feature>
<dbReference type="AlphaFoldDB" id="A0A223KRE0"/>
<dbReference type="InterPro" id="IPR010288">
    <property type="entry name" value="EcsB_ABC"/>
</dbReference>
<dbReference type="PIRSF" id="PIRSF037259">
    <property type="entry name" value="EcsB_ABC"/>
    <property type="match status" value="1"/>
</dbReference>
<sequence length="394" mass="47130">MGIHIKKLFKNRVSSFYKEMTKYYTIIFMSVFYSFLILGSIFVYYYVKFIQWIPPFLSSEWIASVITALILLQSTIRTFVREADTIFLLPMETHLSSYFLKTLIYNGILHLLKMTIVIAIMFPLIESNIILTVQFLLLLVGLVMINVYLVWIEQWIDSLRGRFIHKLNLLISYALIFYFLFKGNWVIALSLLLLTYGFSFYIFPLGARRLNWEYLNKQEEKALTKNYRFINIYIDVGHLKRSFRPRLFLTRLIKNWIPPQPYNSFFYLYVLLFIRLNDYFYLYLRLTLIGTILVWVFPEYGWLTVPIILFMTGYQLLPLKREQNDFVILYPVSNMVKMKSYLKLLYILLIFQLVVVNVPVFFHSISGKTLISVFTELLFIGWFVLIFAKKRYDD</sequence>
<keyword evidence="1" id="KW-0472">Membrane</keyword>
<name>A0A223KRE0_9BACI</name>
<dbReference type="EMBL" id="CP018866">
    <property type="protein sequence ID" value="AST91908.1"/>
    <property type="molecule type" value="Genomic_DNA"/>
</dbReference>
<evidence type="ECO:0008006" key="4">
    <source>
        <dbReference type="Google" id="ProtNLM"/>
    </source>
</evidence>
<dbReference type="Pfam" id="PF05975">
    <property type="entry name" value="EcsB"/>
    <property type="match status" value="1"/>
</dbReference>
<feature type="transmembrane region" description="Helical" evidence="1">
    <location>
        <begin position="163"/>
        <end position="181"/>
    </location>
</feature>
<feature type="transmembrane region" description="Helical" evidence="1">
    <location>
        <begin position="187"/>
        <end position="207"/>
    </location>
</feature>
<keyword evidence="1" id="KW-1133">Transmembrane helix</keyword>
<accession>A0A223KRE0</accession>
<dbReference type="Proteomes" id="UP000215224">
    <property type="component" value="Chromosome"/>
</dbReference>
<dbReference type="KEGG" id="bcoh:BC6307_11775"/>
<feature type="transmembrane region" description="Helical" evidence="1">
    <location>
        <begin position="103"/>
        <end position="125"/>
    </location>
</feature>
<dbReference type="RefSeq" id="WP_066411028.1">
    <property type="nucleotide sequence ID" value="NZ_CP018866.1"/>
</dbReference>
<reference evidence="2 3" key="1">
    <citation type="submission" date="2016-12" db="EMBL/GenBank/DDBJ databases">
        <title>The whole genome sequencing and assembly of Bacillus cohnii DSM 6307T strain.</title>
        <authorList>
            <person name="Lee Y.-J."/>
            <person name="Yi H."/>
            <person name="Bahn Y.-S."/>
            <person name="Kim J.F."/>
            <person name="Lee D.-W."/>
        </authorList>
    </citation>
    <scope>NUCLEOTIDE SEQUENCE [LARGE SCALE GENOMIC DNA]</scope>
    <source>
        <strain evidence="2 3">DSM 6307</strain>
    </source>
</reference>
<feature type="transmembrane region" description="Helical" evidence="1">
    <location>
        <begin position="340"/>
        <end position="363"/>
    </location>
</feature>
<dbReference type="STRING" id="1314751.GCA_001591425_00232"/>
<feature type="transmembrane region" description="Helical" evidence="1">
    <location>
        <begin position="52"/>
        <end position="72"/>
    </location>
</feature>